<dbReference type="AlphaFoldDB" id="A0A2P1PTQ8"/>
<dbReference type="KEGG" id="xba:C7S18_13940"/>
<feature type="compositionally biased region" description="Low complexity" evidence="1">
    <location>
        <begin position="11"/>
        <end position="21"/>
    </location>
</feature>
<dbReference type="InterPro" id="IPR041115">
    <property type="entry name" value="SLATT_5"/>
</dbReference>
<feature type="compositionally biased region" description="Polar residues" evidence="1">
    <location>
        <begin position="351"/>
        <end position="369"/>
    </location>
</feature>
<dbReference type="NCBIfam" id="NF033631">
    <property type="entry name" value="SLATT_5"/>
    <property type="match status" value="1"/>
</dbReference>
<sequence>MGSADSLKVATAARTAPNEAASVPAQTSEAADNPTDALIDKMKKIVDSRYQAATRLEHRSKSSFLFVTVFSLAMILVPLLQMTGTKGGLGDQLLSILQIFLAIAVLVYTTYIQAARLDYLGQKHEQCANKINVLKDRLRMEWTLAKADLAATDDQTGADATSKRAQFSLPLDTLQRYQDEYQAILEFSPNHTELDYMRAAAERRSQKPALLQQLDHAVQNRLKAIVERFTQRDAEQTRQPSAHPQFTMNLLALVFWSGVVTAFHVGWTLCRALVLGLHRILGLPSRLWQIERKALSFYLLPAALTCAAVWLCAVMLLEAWPHARASSTASASLQEGSSPARSDSLAPSPLNIATDTATAQPESTTALSN</sequence>
<dbReference type="OrthoDB" id="6401357at2"/>
<keyword evidence="2" id="KW-1133">Transmembrane helix</keyword>
<feature type="transmembrane region" description="Helical" evidence="2">
    <location>
        <begin position="64"/>
        <end position="81"/>
    </location>
</feature>
<feature type="region of interest" description="Disordered" evidence="1">
    <location>
        <begin position="11"/>
        <end position="32"/>
    </location>
</feature>
<evidence type="ECO:0000313" key="4">
    <source>
        <dbReference type="EMBL" id="AVP98225.1"/>
    </source>
</evidence>
<keyword evidence="2" id="KW-0472">Membrane</keyword>
<evidence type="ECO:0000313" key="5">
    <source>
        <dbReference type="Proteomes" id="UP000241074"/>
    </source>
</evidence>
<dbReference type="EMBL" id="CP027860">
    <property type="protein sequence ID" value="AVP98225.1"/>
    <property type="molecule type" value="Genomic_DNA"/>
</dbReference>
<feature type="transmembrane region" description="Helical" evidence="2">
    <location>
        <begin position="93"/>
        <end position="114"/>
    </location>
</feature>
<reference evidence="4 5" key="2">
    <citation type="submission" date="2018-03" db="EMBL/GenBank/DDBJ databases">
        <authorList>
            <person name="Keele B.F."/>
        </authorList>
    </citation>
    <scope>NUCLEOTIDE SEQUENCE [LARGE SCALE GENOMIC DNA]</scope>
    <source>
        <strain evidence="4 5">D13</strain>
    </source>
</reference>
<organism evidence="4 5">
    <name type="scientific">Ahniella affigens</name>
    <dbReference type="NCBI Taxonomy" id="2021234"/>
    <lineage>
        <taxon>Bacteria</taxon>
        <taxon>Pseudomonadati</taxon>
        <taxon>Pseudomonadota</taxon>
        <taxon>Gammaproteobacteria</taxon>
        <taxon>Lysobacterales</taxon>
        <taxon>Rhodanobacteraceae</taxon>
        <taxon>Ahniella</taxon>
    </lineage>
</organism>
<dbReference type="Pfam" id="PF18160">
    <property type="entry name" value="SLATT_5"/>
    <property type="match status" value="1"/>
</dbReference>
<feature type="domain" description="SMODS and SLOG-associating 2TM effector" evidence="3">
    <location>
        <begin position="32"/>
        <end position="211"/>
    </location>
</feature>
<feature type="transmembrane region" description="Helical" evidence="2">
    <location>
        <begin position="250"/>
        <end position="275"/>
    </location>
</feature>
<accession>A0A2P1PTQ8</accession>
<feature type="region of interest" description="Disordered" evidence="1">
    <location>
        <begin position="331"/>
        <end position="369"/>
    </location>
</feature>
<keyword evidence="5" id="KW-1185">Reference proteome</keyword>
<evidence type="ECO:0000256" key="2">
    <source>
        <dbReference type="SAM" id="Phobius"/>
    </source>
</evidence>
<evidence type="ECO:0000256" key="1">
    <source>
        <dbReference type="SAM" id="MobiDB-lite"/>
    </source>
</evidence>
<proteinExistence type="predicted"/>
<dbReference type="Proteomes" id="UP000241074">
    <property type="component" value="Chromosome"/>
</dbReference>
<gene>
    <name evidence="4" type="ORF">C7S18_13940</name>
</gene>
<feature type="compositionally biased region" description="Polar residues" evidence="1">
    <location>
        <begin position="331"/>
        <end position="341"/>
    </location>
</feature>
<evidence type="ECO:0000259" key="3">
    <source>
        <dbReference type="Pfam" id="PF18160"/>
    </source>
</evidence>
<dbReference type="RefSeq" id="WP_106892145.1">
    <property type="nucleotide sequence ID" value="NZ_CP027860.1"/>
</dbReference>
<protein>
    <recommendedName>
        <fullName evidence="3">SMODS and SLOG-associating 2TM effector domain-containing protein</fullName>
    </recommendedName>
</protein>
<feature type="transmembrane region" description="Helical" evidence="2">
    <location>
        <begin position="295"/>
        <end position="317"/>
    </location>
</feature>
<keyword evidence="2" id="KW-0812">Transmembrane</keyword>
<reference evidence="4 5" key="1">
    <citation type="submission" date="2018-03" db="EMBL/GenBank/DDBJ databases">
        <title>Ahniella affigens gen. nov., sp. nov., a gammaproteobacterium isolated from sandy soil near a stream.</title>
        <authorList>
            <person name="Ko Y."/>
            <person name="Kim J.-H."/>
        </authorList>
    </citation>
    <scope>NUCLEOTIDE SEQUENCE [LARGE SCALE GENOMIC DNA]</scope>
    <source>
        <strain evidence="4 5">D13</strain>
    </source>
</reference>
<name>A0A2P1PTQ8_9GAMM</name>